<dbReference type="NCBIfam" id="TIGR01391">
    <property type="entry name" value="dnaG"/>
    <property type="match status" value="1"/>
</dbReference>
<comment type="catalytic activity">
    <reaction evidence="12">
        <text>ssDNA + n NTP = ssDNA/pppN(pN)n-1 hybrid + (n-1) diphosphate.</text>
        <dbReference type="EC" id="2.7.7.101"/>
    </reaction>
</comment>
<keyword evidence="7 12" id="KW-0863">Zinc-finger</keyword>
<protein>
    <recommendedName>
        <fullName evidence="12 13">DNA primase</fullName>
        <ecNumber evidence="12">2.7.7.101</ecNumber>
    </recommendedName>
</protein>
<evidence type="ECO:0000256" key="5">
    <source>
        <dbReference type="ARBA" id="ARBA00022705"/>
    </source>
</evidence>
<dbReference type="InterPro" id="IPR013264">
    <property type="entry name" value="DNAG_N"/>
</dbReference>
<dbReference type="SMART" id="SM00493">
    <property type="entry name" value="TOPRIM"/>
    <property type="match status" value="1"/>
</dbReference>
<dbReference type="EC" id="2.7.7.101" evidence="12"/>
<dbReference type="SUPFAM" id="SSF57783">
    <property type="entry name" value="Zinc beta-ribbon"/>
    <property type="match status" value="1"/>
</dbReference>
<dbReference type="PROSITE" id="PS50880">
    <property type="entry name" value="TOPRIM"/>
    <property type="match status" value="1"/>
</dbReference>
<dbReference type="FunFam" id="3.90.980.10:FF:000001">
    <property type="entry name" value="DNA primase"/>
    <property type="match status" value="1"/>
</dbReference>
<keyword evidence="5 12" id="KW-0235">DNA replication</keyword>
<keyword evidence="11 12" id="KW-0804">Transcription</keyword>
<evidence type="ECO:0000256" key="1">
    <source>
        <dbReference type="ARBA" id="ARBA00022478"/>
    </source>
</evidence>
<organism evidence="17 18">
    <name type="scientific">Vagococcus allomyrinae</name>
    <dbReference type="NCBI Taxonomy" id="2794353"/>
    <lineage>
        <taxon>Bacteria</taxon>
        <taxon>Bacillati</taxon>
        <taxon>Bacillota</taxon>
        <taxon>Bacilli</taxon>
        <taxon>Lactobacillales</taxon>
        <taxon>Enterococcaceae</taxon>
        <taxon>Vagococcus</taxon>
    </lineage>
</organism>
<evidence type="ECO:0000256" key="12">
    <source>
        <dbReference type="HAMAP-Rule" id="MF_00974"/>
    </source>
</evidence>
<dbReference type="AlphaFoldDB" id="A0A940PFW8"/>
<comment type="similarity">
    <text evidence="12 13">Belongs to the DnaG primase family.</text>
</comment>
<dbReference type="GO" id="GO:0003677">
    <property type="term" value="F:DNA binding"/>
    <property type="evidence" value="ECO:0007669"/>
    <property type="project" value="UniProtKB-KW"/>
</dbReference>
<comment type="subunit">
    <text evidence="12">Monomer. Interacts with DnaB.</text>
</comment>
<evidence type="ECO:0000256" key="6">
    <source>
        <dbReference type="ARBA" id="ARBA00022723"/>
    </source>
</evidence>
<dbReference type="PIRSF" id="PIRSF002811">
    <property type="entry name" value="DnaG"/>
    <property type="match status" value="1"/>
</dbReference>
<dbReference type="PANTHER" id="PTHR30313:SF2">
    <property type="entry name" value="DNA PRIMASE"/>
    <property type="match status" value="1"/>
</dbReference>
<evidence type="ECO:0000256" key="4">
    <source>
        <dbReference type="ARBA" id="ARBA00022695"/>
    </source>
</evidence>
<evidence type="ECO:0000259" key="16">
    <source>
        <dbReference type="PROSITE" id="PS50880"/>
    </source>
</evidence>
<dbReference type="InterPro" id="IPR002694">
    <property type="entry name" value="Znf_CHC2"/>
</dbReference>
<dbReference type="InterPro" id="IPR016136">
    <property type="entry name" value="DNA_helicase_N/primase_C"/>
</dbReference>
<dbReference type="PANTHER" id="PTHR30313">
    <property type="entry name" value="DNA PRIMASE"/>
    <property type="match status" value="1"/>
</dbReference>
<dbReference type="GO" id="GO:0008270">
    <property type="term" value="F:zinc ion binding"/>
    <property type="evidence" value="ECO:0007669"/>
    <property type="project" value="UniProtKB-UniRule"/>
</dbReference>
<keyword evidence="18" id="KW-1185">Reference proteome</keyword>
<dbReference type="EMBL" id="JAEEGA010000022">
    <property type="protein sequence ID" value="MBP1044125.1"/>
    <property type="molecule type" value="Genomic_DNA"/>
</dbReference>
<keyword evidence="4 12" id="KW-0548">Nucleotidyltransferase</keyword>
<dbReference type="FunFam" id="3.90.580.10:FF:000001">
    <property type="entry name" value="DNA primase"/>
    <property type="match status" value="1"/>
</dbReference>
<evidence type="ECO:0000256" key="3">
    <source>
        <dbReference type="ARBA" id="ARBA00022679"/>
    </source>
</evidence>
<evidence type="ECO:0000313" key="18">
    <source>
        <dbReference type="Proteomes" id="UP000674938"/>
    </source>
</evidence>
<keyword evidence="9" id="KW-0460">Magnesium</keyword>
<keyword evidence="10 12" id="KW-0238">DNA-binding</keyword>
<keyword evidence="8 12" id="KW-0862">Zinc</keyword>
<sequence length="637" mass="73828">MSQRIPQEVIEEIRRQSNIVDVVGQYVQLKKSGKNYFGLCPFHEERSPSFSVAEDKQMYHCFGCGKGGNVFKFLQEVDGLSFPESVKKVADMEGVQLNYDFASTASAEPSEHQRQQNELIKLHEKAAEIFHHVLLNTQAGEQALSYLKGRGLTEEIIAEFQIGFAPRERILLKKIFENEEVSDELLDASGLMTQRDNGEWLDRFYQRIMFPIRNAQGKIIAFSGRILQTENFDSDKMPKYLNSPETLIFNKRQTLFNYDQAKNEARKEQELTLFEGFMDVIAAWTAGVKNGVASMGTSLTNEQIKMIQRVSNKLLLCYDGDSAGIEATKRALDLLSSETTLELSVARLPDGLDPDDYIGKYGAEEFVRLTKSGRETEFTFKMSYFKRGKNLKNEQERFGYLQEMVKELVKVPSVIEREVYINQIAEEFDISVEAITEEIRGAQQDGHREKRENRQKRQAPEFNHYEPPMDDLEPYYDEPMPTVEQRAPKEYQVKPMTYGEKAEQMLLFRIMHERAVQAKINQVSEFAFIHDEYQELYSHFNDYMLTQGSFVEADFLSYLQEDYLKEKFVTISYIEMSEESSVKEIDDYLLALKRYRLESVKQQKIIAQKEASRTGNKQLEQELTVEIINIQRQLKSV</sequence>
<dbReference type="GO" id="GO:0005737">
    <property type="term" value="C:cytoplasm"/>
    <property type="evidence" value="ECO:0007669"/>
    <property type="project" value="TreeGrafter"/>
</dbReference>
<evidence type="ECO:0000256" key="11">
    <source>
        <dbReference type="ARBA" id="ARBA00023163"/>
    </source>
</evidence>
<feature type="zinc finger region" description="CHC2-type" evidence="12 14">
    <location>
        <begin position="40"/>
        <end position="64"/>
    </location>
</feature>
<evidence type="ECO:0000256" key="15">
    <source>
        <dbReference type="SAM" id="MobiDB-lite"/>
    </source>
</evidence>
<dbReference type="Pfam" id="PF08275">
    <property type="entry name" value="DNAG_N"/>
    <property type="match status" value="1"/>
</dbReference>
<keyword evidence="6 12" id="KW-0479">Metal-binding</keyword>
<comment type="cofactor">
    <cofactor evidence="12 13 14">
        <name>Zn(2+)</name>
        <dbReference type="ChEBI" id="CHEBI:29105"/>
    </cofactor>
    <text evidence="12 13 14">Binds 1 zinc ion per monomer.</text>
</comment>
<dbReference type="GO" id="GO:0000428">
    <property type="term" value="C:DNA-directed RNA polymerase complex"/>
    <property type="evidence" value="ECO:0007669"/>
    <property type="project" value="UniProtKB-KW"/>
</dbReference>
<feature type="region of interest" description="Disordered" evidence="15">
    <location>
        <begin position="441"/>
        <end position="470"/>
    </location>
</feature>
<feature type="compositionally biased region" description="Basic and acidic residues" evidence="15">
    <location>
        <begin position="441"/>
        <end position="452"/>
    </location>
</feature>
<proteinExistence type="inferred from homology"/>
<comment type="domain">
    <text evidence="12">Contains an N-terminal zinc-binding domain, a central core domain that contains the primase activity, and a C-terminal DnaB-binding domain.</text>
</comment>
<comment type="function">
    <text evidence="12 13">RNA polymerase that catalyzes the synthesis of short RNA molecules used as primers for DNA polymerase during DNA replication.</text>
</comment>
<dbReference type="Gene3D" id="3.40.1360.10">
    <property type="match status" value="1"/>
</dbReference>
<comment type="caution">
    <text evidence="17">The sequence shown here is derived from an EMBL/GenBank/DDBJ whole genome shotgun (WGS) entry which is preliminary data.</text>
</comment>
<dbReference type="InterPro" id="IPR006171">
    <property type="entry name" value="TOPRIM_dom"/>
</dbReference>
<dbReference type="InterPro" id="IPR019475">
    <property type="entry name" value="DNA_primase_DnaB-bd"/>
</dbReference>
<evidence type="ECO:0000256" key="2">
    <source>
        <dbReference type="ARBA" id="ARBA00022515"/>
    </source>
</evidence>
<dbReference type="GO" id="GO:0003899">
    <property type="term" value="F:DNA-directed RNA polymerase activity"/>
    <property type="evidence" value="ECO:0007669"/>
    <property type="project" value="UniProtKB-UniRule"/>
</dbReference>
<keyword evidence="3 12" id="KW-0808">Transferase</keyword>
<evidence type="ECO:0000256" key="14">
    <source>
        <dbReference type="PIRSR" id="PIRSR002811-1"/>
    </source>
</evidence>
<dbReference type="InterPro" id="IPR050219">
    <property type="entry name" value="DnaG_primase"/>
</dbReference>
<dbReference type="GO" id="GO:0006269">
    <property type="term" value="P:DNA replication, synthesis of primer"/>
    <property type="evidence" value="ECO:0007669"/>
    <property type="project" value="UniProtKB-UniRule"/>
</dbReference>
<dbReference type="Pfam" id="PF01807">
    <property type="entry name" value="Zn_ribbon_DnaG"/>
    <property type="match status" value="1"/>
</dbReference>
<dbReference type="Gene3D" id="3.90.980.10">
    <property type="entry name" value="DNA primase, catalytic core, N-terminal domain"/>
    <property type="match status" value="1"/>
</dbReference>
<gene>
    <name evidence="12" type="primary">dnaG</name>
    <name evidence="17" type="ORF">I6N95_24240</name>
</gene>
<feature type="domain" description="Toprim" evidence="16">
    <location>
        <begin position="269"/>
        <end position="349"/>
    </location>
</feature>
<dbReference type="Gene3D" id="1.10.860.10">
    <property type="entry name" value="DNAb Helicase, Chain A"/>
    <property type="match status" value="1"/>
</dbReference>
<evidence type="ECO:0000256" key="8">
    <source>
        <dbReference type="ARBA" id="ARBA00022833"/>
    </source>
</evidence>
<evidence type="ECO:0000256" key="10">
    <source>
        <dbReference type="ARBA" id="ARBA00023125"/>
    </source>
</evidence>
<keyword evidence="1 12" id="KW-0240">DNA-directed RNA polymerase</keyword>
<dbReference type="RefSeq" id="WP_209532329.1">
    <property type="nucleotide sequence ID" value="NZ_JAEEGA010000022.1"/>
</dbReference>
<dbReference type="InterPro" id="IPR034151">
    <property type="entry name" value="TOPRIM_DnaG_bac"/>
</dbReference>
<dbReference type="InterPro" id="IPR006295">
    <property type="entry name" value="DNA_primase_DnaG"/>
</dbReference>
<dbReference type="Gene3D" id="3.90.580.10">
    <property type="entry name" value="Zinc finger, CHC2-type domain"/>
    <property type="match status" value="1"/>
</dbReference>
<evidence type="ECO:0000256" key="7">
    <source>
        <dbReference type="ARBA" id="ARBA00022771"/>
    </source>
</evidence>
<dbReference type="SMART" id="SM00400">
    <property type="entry name" value="ZnF_CHCC"/>
    <property type="match status" value="1"/>
</dbReference>
<evidence type="ECO:0000256" key="13">
    <source>
        <dbReference type="PIRNR" id="PIRNR002811"/>
    </source>
</evidence>
<dbReference type="InterPro" id="IPR036977">
    <property type="entry name" value="DNA_primase_Znf_CHC2"/>
</dbReference>
<dbReference type="CDD" id="cd03364">
    <property type="entry name" value="TOPRIM_DnaG_primases"/>
    <property type="match status" value="1"/>
</dbReference>
<keyword evidence="2 12" id="KW-0639">Primosome</keyword>
<dbReference type="HAMAP" id="MF_00974">
    <property type="entry name" value="DNA_primase_DnaG"/>
    <property type="match status" value="1"/>
</dbReference>
<dbReference type="Pfam" id="PF10410">
    <property type="entry name" value="DnaB_bind"/>
    <property type="match status" value="1"/>
</dbReference>
<dbReference type="Pfam" id="PF13155">
    <property type="entry name" value="Toprim_2"/>
    <property type="match status" value="1"/>
</dbReference>
<dbReference type="InterPro" id="IPR037068">
    <property type="entry name" value="DNA_primase_core_N_sf"/>
</dbReference>
<dbReference type="Proteomes" id="UP000674938">
    <property type="component" value="Unassembled WGS sequence"/>
</dbReference>
<evidence type="ECO:0000256" key="9">
    <source>
        <dbReference type="ARBA" id="ARBA00022842"/>
    </source>
</evidence>
<dbReference type="InterPro" id="IPR030846">
    <property type="entry name" value="DnaG_bac"/>
</dbReference>
<name>A0A940PFW8_9ENTE</name>
<evidence type="ECO:0000313" key="17">
    <source>
        <dbReference type="EMBL" id="MBP1044125.1"/>
    </source>
</evidence>
<dbReference type="GO" id="GO:1990077">
    <property type="term" value="C:primosome complex"/>
    <property type="evidence" value="ECO:0007669"/>
    <property type="project" value="UniProtKB-KW"/>
</dbReference>
<dbReference type="SUPFAM" id="SSF56731">
    <property type="entry name" value="DNA primase core"/>
    <property type="match status" value="1"/>
</dbReference>
<accession>A0A940PFW8</accession>
<reference evidence="17" key="1">
    <citation type="submission" date="2020-12" db="EMBL/GenBank/DDBJ databases">
        <title>Vagococcus allomyrinae sp. nov. and Enterococcus lavae sp. nov., isolated from the larvae of Allomyrina dichotoma.</title>
        <authorList>
            <person name="Lee S.D."/>
        </authorList>
    </citation>
    <scope>NUCLEOTIDE SEQUENCE</scope>
    <source>
        <strain evidence="17">BWB3-3</strain>
    </source>
</reference>